<keyword evidence="4 7" id="KW-0812">Transmembrane</keyword>
<sequence length="310" mass="34973">MAKNNKKIYLLMTMAALFWAGAFIAGKLGVNELSPISLTFFRFFFASIIIFFVMVKYEKKNWRLKGKDWIPVIITGVVGMVGYHIFFFTALKYTQASNASILAATNPIVTAVLASYFINEKLVIKRIIILILALIGVILTITNWNIKTLVNFTFNKGDLIMLVAVTCWATYSVIVKKIMDRYSPLILTTYSFIVCTVVLFPFVIREFLQISIFDISIKGWLPVVYMAIFPTVIGYLIQQMAIKEIGVSRAAIFINLVPVFSVILAAIILNEKLGYLRLISGFMIVLAVYLNSQIKEEAPKKVRKVSSTNI</sequence>
<comment type="subcellular location">
    <subcellularLocation>
        <location evidence="1">Cell membrane</location>
        <topology evidence="1">Multi-pass membrane protein</topology>
    </subcellularLocation>
</comment>
<dbReference type="Pfam" id="PF00892">
    <property type="entry name" value="EamA"/>
    <property type="match status" value="2"/>
</dbReference>
<feature type="transmembrane region" description="Helical" evidence="7">
    <location>
        <begin position="36"/>
        <end position="57"/>
    </location>
</feature>
<feature type="transmembrane region" description="Helical" evidence="7">
    <location>
        <begin position="158"/>
        <end position="175"/>
    </location>
</feature>
<keyword evidence="3" id="KW-1003">Cell membrane</keyword>
<feature type="transmembrane region" description="Helical" evidence="7">
    <location>
        <begin position="69"/>
        <end position="87"/>
    </location>
</feature>
<dbReference type="PANTHER" id="PTHR32322:SF18">
    <property type="entry name" value="S-ADENOSYLMETHIONINE_S-ADENOSYLHOMOCYSTEINE TRANSPORTER"/>
    <property type="match status" value="1"/>
</dbReference>
<feature type="transmembrane region" description="Helical" evidence="7">
    <location>
        <begin position="275"/>
        <end position="294"/>
    </location>
</feature>
<dbReference type="SUPFAM" id="SSF103481">
    <property type="entry name" value="Multidrug resistance efflux transporter EmrE"/>
    <property type="match status" value="2"/>
</dbReference>
<dbReference type="Proteomes" id="UP000284177">
    <property type="component" value="Unassembled WGS sequence"/>
</dbReference>
<organism evidence="9 10">
    <name type="scientific">Thermohalobacter berrensis</name>
    <dbReference type="NCBI Taxonomy" id="99594"/>
    <lineage>
        <taxon>Bacteria</taxon>
        <taxon>Bacillati</taxon>
        <taxon>Bacillota</taxon>
        <taxon>Tissierellia</taxon>
        <taxon>Tissierellales</taxon>
        <taxon>Thermohalobacteraceae</taxon>
        <taxon>Thermohalobacter</taxon>
    </lineage>
</organism>
<feature type="transmembrane region" description="Helical" evidence="7">
    <location>
        <begin position="182"/>
        <end position="204"/>
    </location>
</feature>
<dbReference type="InterPro" id="IPR000620">
    <property type="entry name" value="EamA_dom"/>
</dbReference>
<evidence type="ECO:0000256" key="1">
    <source>
        <dbReference type="ARBA" id="ARBA00004651"/>
    </source>
</evidence>
<evidence type="ECO:0000256" key="6">
    <source>
        <dbReference type="ARBA" id="ARBA00023136"/>
    </source>
</evidence>
<evidence type="ECO:0000256" key="2">
    <source>
        <dbReference type="ARBA" id="ARBA00007362"/>
    </source>
</evidence>
<protein>
    <recommendedName>
        <fullName evidence="8">EamA domain-containing protein</fullName>
    </recommendedName>
</protein>
<evidence type="ECO:0000256" key="4">
    <source>
        <dbReference type="ARBA" id="ARBA00022692"/>
    </source>
</evidence>
<dbReference type="InterPro" id="IPR050638">
    <property type="entry name" value="AA-Vitamin_Transporters"/>
</dbReference>
<dbReference type="OrthoDB" id="9799821at2"/>
<dbReference type="EMBL" id="MCIB01000037">
    <property type="protein sequence ID" value="RKD29489.1"/>
    <property type="molecule type" value="Genomic_DNA"/>
</dbReference>
<dbReference type="InterPro" id="IPR037185">
    <property type="entry name" value="EmrE-like"/>
</dbReference>
<evidence type="ECO:0000313" key="10">
    <source>
        <dbReference type="Proteomes" id="UP000284177"/>
    </source>
</evidence>
<accession>A0A419SWA0</accession>
<dbReference type="AlphaFoldDB" id="A0A419SWA0"/>
<feature type="domain" description="EamA" evidence="8">
    <location>
        <begin position="7"/>
        <end position="141"/>
    </location>
</feature>
<evidence type="ECO:0000256" key="5">
    <source>
        <dbReference type="ARBA" id="ARBA00022989"/>
    </source>
</evidence>
<evidence type="ECO:0000313" key="9">
    <source>
        <dbReference type="EMBL" id="RKD29489.1"/>
    </source>
</evidence>
<keyword evidence="5 7" id="KW-1133">Transmembrane helix</keyword>
<comment type="similarity">
    <text evidence="2">Belongs to the EamA transporter family.</text>
</comment>
<comment type="caution">
    <text evidence="9">The sequence shown here is derived from an EMBL/GenBank/DDBJ whole genome shotgun (WGS) entry which is preliminary data.</text>
</comment>
<evidence type="ECO:0000256" key="3">
    <source>
        <dbReference type="ARBA" id="ARBA00022475"/>
    </source>
</evidence>
<gene>
    <name evidence="9" type="ORF">BET03_05365</name>
</gene>
<feature type="domain" description="EamA" evidence="8">
    <location>
        <begin position="156"/>
        <end position="292"/>
    </location>
</feature>
<keyword evidence="10" id="KW-1185">Reference proteome</keyword>
<evidence type="ECO:0000256" key="7">
    <source>
        <dbReference type="SAM" id="Phobius"/>
    </source>
</evidence>
<reference evidence="9 10" key="1">
    <citation type="submission" date="2016-08" db="EMBL/GenBank/DDBJ databases">
        <title>Novel Firmicutes and Novel Genomes.</title>
        <authorList>
            <person name="Poppleton D.I."/>
            <person name="Gribaldo S."/>
        </authorList>
    </citation>
    <scope>NUCLEOTIDE SEQUENCE [LARGE SCALE GENOMIC DNA]</scope>
    <source>
        <strain evidence="9 10">CTT3</strain>
    </source>
</reference>
<feature type="transmembrane region" description="Helical" evidence="7">
    <location>
        <begin position="250"/>
        <end position="269"/>
    </location>
</feature>
<feature type="transmembrane region" description="Helical" evidence="7">
    <location>
        <begin position="219"/>
        <end position="238"/>
    </location>
</feature>
<dbReference type="GO" id="GO:0005886">
    <property type="term" value="C:plasma membrane"/>
    <property type="evidence" value="ECO:0007669"/>
    <property type="project" value="UniProtKB-SubCell"/>
</dbReference>
<name>A0A419SWA0_9FIRM</name>
<feature type="transmembrane region" description="Helical" evidence="7">
    <location>
        <begin position="9"/>
        <end position="30"/>
    </location>
</feature>
<keyword evidence="6 7" id="KW-0472">Membrane</keyword>
<feature type="transmembrane region" description="Helical" evidence="7">
    <location>
        <begin position="99"/>
        <end position="118"/>
    </location>
</feature>
<dbReference type="PANTHER" id="PTHR32322">
    <property type="entry name" value="INNER MEMBRANE TRANSPORTER"/>
    <property type="match status" value="1"/>
</dbReference>
<evidence type="ECO:0000259" key="8">
    <source>
        <dbReference type="Pfam" id="PF00892"/>
    </source>
</evidence>
<feature type="transmembrane region" description="Helical" evidence="7">
    <location>
        <begin position="127"/>
        <end position="146"/>
    </location>
</feature>
<dbReference type="RefSeq" id="WP_120170436.1">
    <property type="nucleotide sequence ID" value="NZ_MCIB01000037.1"/>
</dbReference>
<proteinExistence type="inferred from homology"/>